<dbReference type="OrthoDB" id="1708084at2"/>
<evidence type="ECO:0000313" key="1">
    <source>
        <dbReference type="EMBL" id="ACI20757.1"/>
    </source>
</evidence>
<name>B5YJE5_THEYD</name>
<dbReference type="eggNOG" id="ENOG5032Q45">
    <property type="taxonomic scope" value="Bacteria"/>
</dbReference>
<dbReference type="InParanoid" id="B5YJE5"/>
<dbReference type="GO" id="GO:0009307">
    <property type="term" value="P:DNA restriction-modification system"/>
    <property type="evidence" value="ECO:0007669"/>
    <property type="project" value="InterPro"/>
</dbReference>
<dbReference type="PATRIC" id="fig|289376.4.peg.511"/>
<dbReference type="InterPro" id="IPR019068">
    <property type="entry name" value="Restrct_endonuc_II_MjaI"/>
</dbReference>
<dbReference type="GO" id="GO:0003677">
    <property type="term" value="F:DNA binding"/>
    <property type="evidence" value="ECO:0007669"/>
    <property type="project" value="InterPro"/>
</dbReference>
<dbReference type="EC" id="3.1.21.4" evidence="1"/>
<keyword evidence="2" id="KW-1185">Reference proteome</keyword>
<reference evidence="2" key="1">
    <citation type="submission" date="2008-08" db="EMBL/GenBank/DDBJ databases">
        <title>The complete genome sequence of Thermodesulfovibrio yellowstonii strain ATCC 51303 / DSM 11347 / YP87.</title>
        <authorList>
            <person name="Dodson R.J."/>
            <person name="Durkin A.S."/>
            <person name="Wu M."/>
            <person name="Eisen J."/>
            <person name="Sutton G."/>
        </authorList>
    </citation>
    <scope>NUCLEOTIDE SEQUENCE [LARGE SCALE GENOMIC DNA]</scope>
    <source>
        <strain evidence="2">ATCC 51303 / DSM 11347 / YP87</strain>
    </source>
</reference>
<dbReference type="EnsemblBacteria" id="ACI20757">
    <property type="protein sequence ID" value="ACI20757"/>
    <property type="gene ID" value="THEYE_A0517"/>
</dbReference>
<dbReference type="STRING" id="289376.THEYE_A0517"/>
<dbReference type="HOGENOM" id="CLU_120987_0_0_0"/>
<dbReference type="EMBL" id="CP001147">
    <property type="protein sequence ID" value="ACI20757.1"/>
    <property type="molecule type" value="Genomic_DNA"/>
</dbReference>
<dbReference type="Pfam" id="PF09568">
    <property type="entry name" value="RE_MjaI"/>
    <property type="match status" value="1"/>
</dbReference>
<reference evidence="1 2" key="2">
    <citation type="journal article" date="2015" name="Genome Announc.">
        <title>Genome Sequence of the Sulfate-Reducing Thermophilic Bacterium Thermodesulfovibrio yellowstonii Strain DSM 11347T (Phylum Nitrospirae).</title>
        <authorList>
            <person name="Bhatnagar S."/>
            <person name="Badger J.H."/>
            <person name="Madupu R."/>
            <person name="Khouri H.M."/>
            <person name="O'Connor E.M."/>
            <person name="Robb F.T."/>
            <person name="Ward N.L."/>
            <person name="Eisen J.A."/>
        </authorList>
    </citation>
    <scope>NUCLEOTIDE SEQUENCE [LARGE SCALE GENOMIC DNA]</scope>
    <source>
        <strain evidence="2">ATCC 51303 / DSM 11347 / YP87</strain>
    </source>
</reference>
<evidence type="ECO:0000313" key="2">
    <source>
        <dbReference type="Proteomes" id="UP000000718"/>
    </source>
</evidence>
<keyword evidence="1" id="KW-0378">Hydrolase</keyword>
<dbReference type="AlphaFoldDB" id="B5YJE5"/>
<sequence length="194" mass="22532">MKVKITIEEIRNYLDIENPEFPKYVAPLINLANRFAKGTVPKVVGQLSELIQEFEGKTLKEWEEWYLKKKPDAISDATEKILHKLKELKNAIDNIDRETVEKWVRDLVIVKTFIGLRFQEAILKKGAEIKQTNYRISEPEEESKGIDGYIGEIPISIKPDTYKSKPELPEHIGIKIIYYRKIDDGIEVDYGEIL</sequence>
<dbReference type="RefSeq" id="WP_012545491.1">
    <property type="nucleotide sequence ID" value="NC_011296.1"/>
</dbReference>
<dbReference type="REBASE" id="18911">
    <property type="entry name" value="Tye11347ORF518P"/>
</dbReference>
<organism evidence="1 2">
    <name type="scientific">Thermodesulfovibrio yellowstonii (strain ATCC 51303 / DSM 11347 / YP87)</name>
    <dbReference type="NCBI Taxonomy" id="289376"/>
    <lineage>
        <taxon>Bacteria</taxon>
        <taxon>Pseudomonadati</taxon>
        <taxon>Nitrospirota</taxon>
        <taxon>Thermodesulfovibrionia</taxon>
        <taxon>Thermodesulfovibrionales</taxon>
        <taxon>Thermodesulfovibrionaceae</taxon>
        <taxon>Thermodesulfovibrio</taxon>
    </lineage>
</organism>
<protein>
    <submittedName>
        <fullName evidence="1">Type II restriction enzyme MjaI</fullName>
        <ecNumber evidence="1">3.1.21.4</ecNumber>
    </submittedName>
</protein>
<dbReference type="KEGG" id="tye:THEYE_A0517"/>
<gene>
    <name evidence="1" type="ordered locus">THEYE_A0517</name>
</gene>
<proteinExistence type="predicted"/>
<accession>B5YJE5</accession>
<dbReference type="Proteomes" id="UP000000718">
    <property type="component" value="Chromosome"/>
</dbReference>
<dbReference type="GO" id="GO:0009036">
    <property type="term" value="F:type II site-specific deoxyribonuclease activity"/>
    <property type="evidence" value="ECO:0007669"/>
    <property type="project" value="UniProtKB-EC"/>
</dbReference>